<evidence type="ECO:0000256" key="1">
    <source>
        <dbReference type="SAM" id="Coils"/>
    </source>
</evidence>
<feature type="compositionally biased region" description="Basic and acidic residues" evidence="2">
    <location>
        <begin position="474"/>
        <end position="494"/>
    </location>
</feature>
<dbReference type="GO" id="GO:0036286">
    <property type="term" value="C:eisosome filament"/>
    <property type="evidence" value="ECO:0007669"/>
    <property type="project" value="TreeGrafter"/>
</dbReference>
<feature type="region of interest" description="Disordered" evidence="2">
    <location>
        <begin position="264"/>
        <end position="516"/>
    </location>
</feature>
<feature type="compositionally biased region" description="Low complexity" evidence="2">
    <location>
        <begin position="317"/>
        <end position="338"/>
    </location>
</feature>
<evidence type="ECO:0000313" key="4">
    <source>
        <dbReference type="Proteomes" id="UP000006352"/>
    </source>
</evidence>
<feature type="compositionally biased region" description="Low complexity" evidence="2">
    <location>
        <begin position="356"/>
        <end position="377"/>
    </location>
</feature>
<dbReference type="RefSeq" id="XP_012178250.1">
    <property type="nucleotide sequence ID" value="XM_012322860.1"/>
</dbReference>
<gene>
    <name evidence="3" type="ORF">FIBRA_00975</name>
</gene>
<feature type="compositionally biased region" description="Basic and acidic residues" evidence="2">
    <location>
        <begin position="278"/>
        <end position="294"/>
    </location>
</feature>
<dbReference type="AlphaFoldDB" id="J4HSJ9"/>
<dbReference type="GeneID" id="24093878"/>
<dbReference type="GO" id="GO:0070941">
    <property type="term" value="P:eisosome assembly"/>
    <property type="evidence" value="ECO:0007669"/>
    <property type="project" value="TreeGrafter"/>
</dbReference>
<evidence type="ECO:0000256" key="2">
    <source>
        <dbReference type="SAM" id="MobiDB-lite"/>
    </source>
</evidence>
<dbReference type="STRING" id="599839.J4HSJ9"/>
<evidence type="ECO:0000313" key="3">
    <source>
        <dbReference type="EMBL" id="CCL98967.1"/>
    </source>
</evidence>
<dbReference type="OrthoDB" id="5599269at2759"/>
<dbReference type="InParanoid" id="J4HSJ9"/>
<dbReference type="Pfam" id="PF13805">
    <property type="entry name" value="Pil1"/>
    <property type="match status" value="1"/>
</dbReference>
<proteinExistence type="predicted"/>
<keyword evidence="1" id="KW-0175">Coiled coil</keyword>
<feature type="coiled-coil region" evidence="1">
    <location>
        <begin position="164"/>
        <end position="191"/>
    </location>
</feature>
<dbReference type="InterPro" id="IPR027267">
    <property type="entry name" value="AH/BAR_dom_sf"/>
</dbReference>
<protein>
    <recommendedName>
        <fullName evidence="5">Sphingolipid long chain base-responsive protein LSP1</fullName>
    </recommendedName>
</protein>
<dbReference type="GO" id="GO:0006897">
    <property type="term" value="P:endocytosis"/>
    <property type="evidence" value="ECO:0007669"/>
    <property type="project" value="TreeGrafter"/>
</dbReference>
<dbReference type="Gene3D" id="1.20.1270.60">
    <property type="entry name" value="Arfaptin homology (AH) domain/BAR domain"/>
    <property type="match status" value="1"/>
</dbReference>
<feature type="compositionally biased region" description="Gly residues" evidence="2">
    <location>
        <begin position="454"/>
        <end position="466"/>
    </location>
</feature>
<evidence type="ECO:0008006" key="5">
    <source>
        <dbReference type="Google" id="ProtNLM"/>
    </source>
</evidence>
<dbReference type="PANTHER" id="PTHR31962:SF1">
    <property type="entry name" value="SPHINGOLIPID LONG CHAIN BASE-RESPONSIVE PROTEIN PIL1"/>
    <property type="match status" value="1"/>
</dbReference>
<organism evidence="3 4">
    <name type="scientific">Fibroporia radiculosa</name>
    <dbReference type="NCBI Taxonomy" id="599839"/>
    <lineage>
        <taxon>Eukaryota</taxon>
        <taxon>Fungi</taxon>
        <taxon>Dikarya</taxon>
        <taxon>Basidiomycota</taxon>
        <taxon>Agaricomycotina</taxon>
        <taxon>Agaricomycetes</taxon>
        <taxon>Polyporales</taxon>
        <taxon>Fibroporiaceae</taxon>
        <taxon>Fibroporia</taxon>
    </lineage>
</organism>
<reference evidence="3 4" key="1">
    <citation type="journal article" date="2012" name="Appl. Environ. Microbiol.">
        <title>Short-read sequencing for genomic analysis of the brown rot fungus Fibroporia radiculosa.</title>
        <authorList>
            <person name="Tang J.D."/>
            <person name="Perkins A.D."/>
            <person name="Sonstegard T.S."/>
            <person name="Schroeder S.G."/>
            <person name="Burgess S.C."/>
            <person name="Diehl S.V."/>
        </authorList>
    </citation>
    <scope>NUCLEOTIDE SEQUENCE [LARGE SCALE GENOMIC DNA]</scope>
    <source>
        <strain evidence="3 4">TFFH 294</strain>
    </source>
</reference>
<accession>J4HSJ9</accession>
<dbReference type="Proteomes" id="UP000006352">
    <property type="component" value="Unassembled WGS sequence"/>
</dbReference>
<name>J4HSJ9_9APHY</name>
<dbReference type="HOGENOM" id="CLU_019994_0_0_1"/>
<dbReference type="InterPro" id="IPR028245">
    <property type="entry name" value="PIL1/LSP1"/>
</dbReference>
<dbReference type="EMBL" id="HE796909">
    <property type="protein sequence ID" value="CCL98967.1"/>
    <property type="molecule type" value="Genomic_DNA"/>
</dbReference>
<dbReference type="GO" id="GO:0005886">
    <property type="term" value="C:plasma membrane"/>
    <property type="evidence" value="ECO:0007669"/>
    <property type="project" value="TreeGrafter"/>
</dbReference>
<keyword evidence="4" id="KW-1185">Reference proteome</keyword>
<dbReference type="PANTHER" id="PTHR31962">
    <property type="entry name" value="SPHINGOLIPID LONG CHAIN BASE-RESPONSIVE PROTEIN PIL1"/>
    <property type="match status" value="1"/>
</dbReference>
<dbReference type="GO" id="GO:0008289">
    <property type="term" value="F:lipid binding"/>
    <property type="evidence" value="ECO:0007669"/>
    <property type="project" value="TreeGrafter"/>
</dbReference>
<sequence>MSDFLSSLTEKAQSALKSAGLTGQSDGDNGQGGVLKSHAVVSMHHQLRTLQQQYSSSVTPVQKIITTQKGIALDLDGLSNDLQAHSKELYTWSQHEEPDVKDVTDRLAWVNYIESTLARALATKIDASRAPFKALRDAENTLGGRRNIRVTLHNQIVRIEHDQQRGTEQRLAELKQQLHQAETNDEPLEREVQLLKRKAVRDSEHIKWQATREYAEKLLLLSQASSALLAALPSVPSADKQYHGAETTASVRASLQHALDNYKPGDITLPLQPSRPGDLSRSDTRSFGETHAKELSSISPAGTPVEPSIPVTPPPTAAGLPPTSSRTSSSPVPSSTSPGIESSPTLPPRGPSNLQASSPSVVTASPPLNPAALNQAPAPIPLPTSSPSSVVAPDPGDPTVKIPSITPTVAETGVPLSAGSGGPGPASGSLLDHRSTSPIVKSPAYGQDYKDPSGGSGLPRYGGGPTGSAAPQPEKYESAAEEKKRLEREEREKLLASGGGDAQPPKDDDLPPYQEF</sequence>